<keyword evidence="1" id="KW-0143">Chaperone</keyword>
<proteinExistence type="predicted"/>
<dbReference type="RefSeq" id="WP_307262693.1">
    <property type="nucleotide sequence ID" value="NZ_JAUSVL010000001.1"/>
</dbReference>
<dbReference type="AlphaFoldDB" id="A0AAE3VIM4"/>
<evidence type="ECO:0000313" key="2">
    <source>
        <dbReference type="EMBL" id="MDQ0290794.1"/>
    </source>
</evidence>
<comment type="caution">
    <text evidence="2">The sequence shown here is derived from an EMBL/GenBank/DDBJ whole genome shotgun (WGS) entry which is preliminary data.</text>
</comment>
<dbReference type="Proteomes" id="UP001238163">
    <property type="component" value="Unassembled WGS sequence"/>
</dbReference>
<dbReference type="GO" id="GO:0006457">
    <property type="term" value="P:protein folding"/>
    <property type="evidence" value="ECO:0007669"/>
    <property type="project" value="InterPro"/>
</dbReference>
<evidence type="ECO:0000313" key="3">
    <source>
        <dbReference type="Proteomes" id="UP001238163"/>
    </source>
</evidence>
<keyword evidence="3" id="KW-1185">Reference proteome</keyword>
<dbReference type="InterPro" id="IPR009012">
    <property type="entry name" value="GrpE_head"/>
</dbReference>
<reference evidence="2" key="1">
    <citation type="submission" date="2023-07" db="EMBL/GenBank/DDBJ databases">
        <title>Genomic Encyclopedia of Type Strains, Phase IV (KMG-IV): sequencing the most valuable type-strain genomes for metagenomic binning, comparative biology and taxonomic classification.</title>
        <authorList>
            <person name="Goeker M."/>
        </authorList>
    </citation>
    <scope>NUCLEOTIDE SEQUENCE</scope>
    <source>
        <strain evidence="2">DSM 24202</strain>
    </source>
</reference>
<dbReference type="GO" id="GO:0051087">
    <property type="term" value="F:protein-folding chaperone binding"/>
    <property type="evidence" value="ECO:0007669"/>
    <property type="project" value="InterPro"/>
</dbReference>
<name>A0AAE3VIM4_9BACT</name>
<dbReference type="EMBL" id="JAUSVL010000001">
    <property type="protein sequence ID" value="MDQ0290794.1"/>
    <property type="molecule type" value="Genomic_DNA"/>
</dbReference>
<dbReference type="Pfam" id="PF01025">
    <property type="entry name" value="GrpE"/>
    <property type="match status" value="1"/>
</dbReference>
<dbReference type="GO" id="GO:0000774">
    <property type="term" value="F:adenyl-nucleotide exchange factor activity"/>
    <property type="evidence" value="ECO:0007669"/>
    <property type="project" value="InterPro"/>
</dbReference>
<protein>
    <submittedName>
        <fullName evidence="2">Molecular chaperone GrpE (Heat shock protein)</fullName>
    </submittedName>
</protein>
<organism evidence="2 3">
    <name type="scientific">Oligosphaera ethanolica</name>
    <dbReference type="NCBI Taxonomy" id="760260"/>
    <lineage>
        <taxon>Bacteria</taxon>
        <taxon>Pseudomonadati</taxon>
        <taxon>Lentisphaerota</taxon>
        <taxon>Oligosphaeria</taxon>
        <taxon>Oligosphaerales</taxon>
        <taxon>Oligosphaeraceae</taxon>
        <taxon>Oligosphaera</taxon>
    </lineage>
</organism>
<dbReference type="SUPFAM" id="SSF51064">
    <property type="entry name" value="Head domain of nucleotide exchange factor GrpE"/>
    <property type="match status" value="1"/>
</dbReference>
<dbReference type="InterPro" id="IPR000740">
    <property type="entry name" value="GrpE"/>
</dbReference>
<accession>A0AAE3VIM4</accession>
<sequence length="222" mass="24601">MIDDTTKEQLVTDFRAWLDELNQDPVAQLNGDAPAPDLFSFYGELAALRQEISMQTRGVHRNAQDMTAILGDLKGSLTSQSSAIENAAREVKAQVPQARTQGEDAVLLELIRLREAFADNAEHFATQKLHGFFTPKADRDLLIQQQQHLNLLVKKADDALRRFDVTPVASVGEPFDATTMRAIAVSDNNDSPPGAVTKIFSQGFRRNQKILTTAEVEVRKQA</sequence>
<gene>
    <name evidence="2" type="ORF">J3R75_002901</name>
</gene>
<dbReference type="Gene3D" id="2.30.22.10">
    <property type="entry name" value="Head domain of nucleotide exchange factor GrpE"/>
    <property type="match status" value="1"/>
</dbReference>
<dbReference type="GO" id="GO:0042803">
    <property type="term" value="F:protein homodimerization activity"/>
    <property type="evidence" value="ECO:0007669"/>
    <property type="project" value="InterPro"/>
</dbReference>
<evidence type="ECO:0000256" key="1">
    <source>
        <dbReference type="ARBA" id="ARBA00023186"/>
    </source>
</evidence>